<dbReference type="OrthoDB" id="10258696at2759"/>
<reference evidence="2 3" key="1">
    <citation type="submission" date="2020-04" db="EMBL/GenBank/DDBJ databases">
        <title>Perkinsus olseni comparative genomics.</title>
        <authorList>
            <person name="Bogema D.R."/>
        </authorList>
    </citation>
    <scope>NUCLEOTIDE SEQUENCE [LARGE SCALE GENOMIC DNA]</scope>
    <source>
        <strain evidence="2">ATCC PRA-179</strain>
    </source>
</reference>
<evidence type="ECO:0000256" key="1">
    <source>
        <dbReference type="SAM" id="MobiDB-lite"/>
    </source>
</evidence>
<dbReference type="EMBL" id="JABAHT010000121">
    <property type="protein sequence ID" value="KAF4664265.1"/>
    <property type="molecule type" value="Genomic_DNA"/>
</dbReference>
<gene>
    <name evidence="2" type="ORF">FOZ61_000993</name>
</gene>
<evidence type="ECO:0000313" key="3">
    <source>
        <dbReference type="Proteomes" id="UP000570595"/>
    </source>
</evidence>
<comment type="caution">
    <text evidence="2">The sequence shown here is derived from an EMBL/GenBank/DDBJ whole genome shotgun (WGS) entry which is preliminary data.</text>
</comment>
<protein>
    <submittedName>
        <fullName evidence="2">Uncharacterized protein</fullName>
    </submittedName>
</protein>
<organism evidence="2 3">
    <name type="scientific">Perkinsus olseni</name>
    <name type="common">Perkinsus atlanticus</name>
    <dbReference type="NCBI Taxonomy" id="32597"/>
    <lineage>
        <taxon>Eukaryota</taxon>
        <taxon>Sar</taxon>
        <taxon>Alveolata</taxon>
        <taxon>Perkinsozoa</taxon>
        <taxon>Perkinsea</taxon>
        <taxon>Perkinsida</taxon>
        <taxon>Perkinsidae</taxon>
        <taxon>Perkinsus</taxon>
    </lineage>
</organism>
<dbReference type="Proteomes" id="UP000570595">
    <property type="component" value="Unassembled WGS sequence"/>
</dbReference>
<sequence>MPPTEELLRDVSRAAAELPVWRESLRPALKDGLLQHLREHGIPRFTDIEFPEERQAVMAELFTNHTDQLGCLRNCLDALIEEKLTDMLLRDGCGPDEDVLGQATDLAASAAVMLLDRLRHLDPRVFLPRLVAARPNDRLRRVLWDRLLLKIDIGEPQHTAEVCQGDAGQILGEALGSCGVRLSRSLVAEVERLVMECPKAAPSQPASVSTAVVLVLVYGVSPPNHRRYRKLLSLTGAWDAAVAAATLSSRDAPLWLGKRFLDPAVDQECTKLVWDQLLLATPRSTAVAGVVSICTEVLLDCLAESSALLSGETFHLALRSRRADLAAVICGRGWRSLDEPSGLPCLSSSADAEHPQTSDCQAPQHGLPITAEPVDGVTRSAKEPENGQVATGMSIESLRYAEELISKGANASRAGLSLELRGGRIIQLPPINPFGLVDSVSEVAEHCVIHADEDLLTSPTTTASLRQELLEALASKFHGDSMVIDDRSAPAERVEISIGAVDATLCVTPTTAAPESTAFLDVCMRAVGRADLGDEALMMEALKYLWLKFAHDTG</sequence>
<accession>A0A7J6LYF8</accession>
<feature type="region of interest" description="Disordered" evidence="1">
    <location>
        <begin position="346"/>
        <end position="366"/>
    </location>
</feature>
<name>A0A7J6LYF8_PEROL</name>
<dbReference type="AlphaFoldDB" id="A0A7J6LYF8"/>
<proteinExistence type="predicted"/>
<evidence type="ECO:0000313" key="2">
    <source>
        <dbReference type="EMBL" id="KAF4664265.1"/>
    </source>
</evidence>